<reference evidence="1 2" key="1">
    <citation type="submission" date="2019-05" db="EMBL/GenBank/DDBJ databases">
        <title>Another draft genome of Portunus trituberculatus and its Hox gene families provides insights of decapod evolution.</title>
        <authorList>
            <person name="Jeong J.-H."/>
            <person name="Song I."/>
            <person name="Kim S."/>
            <person name="Choi T."/>
            <person name="Kim D."/>
            <person name="Ryu S."/>
            <person name="Kim W."/>
        </authorList>
    </citation>
    <scope>NUCLEOTIDE SEQUENCE [LARGE SCALE GENOMIC DNA]</scope>
    <source>
        <tissue evidence="1">Muscle</tissue>
    </source>
</reference>
<protein>
    <submittedName>
        <fullName evidence="1">Uncharacterized protein</fullName>
    </submittedName>
</protein>
<dbReference type="EMBL" id="VSRR010047419">
    <property type="protein sequence ID" value="MPC78038.1"/>
    <property type="molecule type" value="Genomic_DNA"/>
</dbReference>
<evidence type="ECO:0000313" key="1">
    <source>
        <dbReference type="EMBL" id="MPC78038.1"/>
    </source>
</evidence>
<accession>A0A5B7IAX5</accession>
<gene>
    <name evidence="1" type="ORF">E2C01_072511</name>
</gene>
<dbReference type="AlphaFoldDB" id="A0A5B7IAX5"/>
<sequence>MKDLNDINDRVKDKTLELRRERVRLIQDKVMVVVND</sequence>
<name>A0A5B7IAX5_PORTR</name>
<comment type="caution">
    <text evidence="1">The sequence shown here is derived from an EMBL/GenBank/DDBJ whole genome shotgun (WGS) entry which is preliminary data.</text>
</comment>
<evidence type="ECO:0000313" key="2">
    <source>
        <dbReference type="Proteomes" id="UP000324222"/>
    </source>
</evidence>
<organism evidence="1 2">
    <name type="scientific">Portunus trituberculatus</name>
    <name type="common">Swimming crab</name>
    <name type="synonym">Neptunus trituberculatus</name>
    <dbReference type="NCBI Taxonomy" id="210409"/>
    <lineage>
        <taxon>Eukaryota</taxon>
        <taxon>Metazoa</taxon>
        <taxon>Ecdysozoa</taxon>
        <taxon>Arthropoda</taxon>
        <taxon>Crustacea</taxon>
        <taxon>Multicrustacea</taxon>
        <taxon>Malacostraca</taxon>
        <taxon>Eumalacostraca</taxon>
        <taxon>Eucarida</taxon>
        <taxon>Decapoda</taxon>
        <taxon>Pleocyemata</taxon>
        <taxon>Brachyura</taxon>
        <taxon>Eubrachyura</taxon>
        <taxon>Portunoidea</taxon>
        <taxon>Portunidae</taxon>
        <taxon>Portuninae</taxon>
        <taxon>Portunus</taxon>
    </lineage>
</organism>
<proteinExistence type="predicted"/>
<dbReference type="Proteomes" id="UP000324222">
    <property type="component" value="Unassembled WGS sequence"/>
</dbReference>
<keyword evidence="2" id="KW-1185">Reference proteome</keyword>